<evidence type="ECO:0000259" key="2">
    <source>
        <dbReference type="Pfam" id="PF25933"/>
    </source>
</evidence>
<feature type="transmembrane region" description="Helical" evidence="1">
    <location>
        <begin position="108"/>
        <end position="131"/>
    </location>
</feature>
<dbReference type="EMBL" id="JBHSZI010000001">
    <property type="protein sequence ID" value="MFC7058058.1"/>
    <property type="molecule type" value="Genomic_DNA"/>
</dbReference>
<evidence type="ECO:0000313" key="4">
    <source>
        <dbReference type="Proteomes" id="UP001596445"/>
    </source>
</evidence>
<gene>
    <name evidence="3" type="ORF">ACFQQG_07590</name>
</gene>
<evidence type="ECO:0000313" key="3">
    <source>
        <dbReference type="EMBL" id="MFC7058058.1"/>
    </source>
</evidence>
<dbReference type="RefSeq" id="WP_267163863.1">
    <property type="nucleotide sequence ID" value="NZ_CP112972.1"/>
</dbReference>
<accession>A0ABD5W494</accession>
<keyword evidence="1" id="KW-0812">Transmembrane</keyword>
<dbReference type="Pfam" id="PF25933">
    <property type="entry name" value="DUF7978"/>
    <property type="match status" value="1"/>
</dbReference>
<dbReference type="GeneID" id="76630016"/>
<organism evidence="3 4">
    <name type="scientific">Halovenus salina</name>
    <dbReference type="NCBI Taxonomy" id="1510225"/>
    <lineage>
        <taxon>Archaea</taxon>
        <taxon>Methanobacteriati</taxon>
        <taxon>Methanobacteriota</taxon>
        <taxon>Stenosarchaea group</taxon>
        <taxon>Halobacteria</taxon>
        <taxon>Halobacteriales</taxon>
        <taxon>Haloarculaceae</taxon>
        <taxon>Halovenus</taxon>
    </lineage>
</organism>
<keyword evidence="4" id="KW-1185">Reference proteome</keyword>
<sequence length="136" mass="14012">MFLENHHVAVSATAGDLFGSGVASEYADTLLPAASGLQILPPLLLAGAGLFVTSRGVYSSWFDALLAGTTVTLGYLPCIVTITVVSSFEVTVFGTTLVEIAPDFARTVLVAGVAYPLVFGGIGGLCAFGLARWRAD</sequence>
<dbReference type="AlphaFoldDB" id="A0ABD5W494"/>
<feature type="transmembrane region" description="Helical" evidence="1">
    <location>
        <begin position="30"/>
        <end position="52"/>
    </location>
</feature>
<comment type="caution">
    <text evidence="3">The sequence shown here is derived from an EMBL/GenBank/DDBJ whole genome shotgun (WGS) entry which is preliminary data.</text>
</comment>
<keyword evidence="1" id="KW-0472">Membrane</keyword>
<keyword evidence="1" id="KW-1133">Transmembrane helix</keyword>
<name>A0ABD5W494_9EURY</name>
<proteinExistence type="predicted"/>
<feature type="domain" description="DUF7978" evidence="2">
    <location>
        <begin position="1"/>
        <end position="128"/>
    </location>
</feature>
<evidence type="ECO:0000256" key="1">
    <source>
        <dbReference type="SAM" id="Phobius"/>
    </source>
</evidence>
<protein>
    <recommendedName>
        <fullName evidence="2">DUF7978 domain-containing protein</fullName>
    </recommendedName>
</protein>
<dbReference type="Proteomes" id="UP001596445">
    <property type="component" value="Unassembled WGS sequence"/>
</dbReference>
<reference evidence="3 4" key="1">
    <citation type="journal article" date="2019" name="Int. J. Syst. Evol. Microbiol.">
        <title>The Global Catalogue of Microorganisms (GCM) 10K type strain sequencing project: providing services to taxonomists for standard genome sequencing and annotation.</title>
        <authorList>
            <consortium name="The Broad Institute Genomics Platform"/>
            <consortium name="The Broad Institute Genome Sequencing Center for Infectious Disease"/>
            <person name="Wu L."/>
            <person name="Ma J."/>
        </authorList>
    </citation>
    <scope>NUCLEOTIDE SEQUENCE [LARGE SCALE GENOMIC DNA]</scope>
    <source>
        <strain evidence="3 4">JCM 30072</strain>
    </source>
</reference>
<dbReference type="InterPro" id="IPR058284">
    <property type="entry name" value="DUF7978"/>
</dbReference>
<feature type="transmembrane region" description="Helical" evidence="1">
    <location>
        <begin position="64"/>
        <end position="88"/>
    </location>
</feature>